<organism evidence="1 2">
    <name type="scientific">Kingdonia uniflora</name>
    <dbReference type="NCBI Taxonomy" id="39325"/>
    <lineage>
        <taxon>Eukaryota</taxon>
        <taxon>Viridiplantae</taxon>
        <taxon>Streptophyta</taxon>
        <taxon>Embryophyta</taxon>
        <taxon>Tracheophyta</taxon>
        <taxon>Spermatophyta</taxon>
        <taxon>Magnoliopsida</taxon>
        <taxon>Ranunculales</taxon>
        <taxon>Circaeasteraceae</taxon>
        <taxon>Kingdonia</taxon>
    </lineage>
</organism>
<keyword evidence="2" id="KW-1185">Reference proteome</keyword>
<comment type="caution">
    <text evidence="1">The sequence shown here is derived from an EMBL/GenBank/DDBJ whole genome shotgun (WGS) entry which is preliminary data.</text>
</comment>
<dbReference type="EMBL" id="JACGCM010001346">
    <property type="protein sequence ID" value="KAF6156340.1"/>
    <property type="molecule type" value="Genomic_DNA"/>
</dbReference>
<sequence>MEYISNSRRRSYKQGKPLFMDADADDEKPMEKKGKNITLENLKFEQVCKWVFSCFDGVEEWEEKHKKYLDEQLRASRGRGTRMSVSSGRCSMSSDQIEYSSNLAPQRTSTLQGLLQKRMALTLNVVGQDAGDKSTKFSTRIGEIAREHIPIYIPTWKGVSNDTKMLIKSSLSRNEDPVIARTNYFLAGHTFSGGSFLTPFHEDKVAEIISNVEKNPESKHYDVDDDPVELAYGPEKKGCVRREGILVTKSMLKHMKQARTIIKEGKLAYIKINNNLNVIIDEVKTLKDNATREGTLMQFLSTSRHVRRNEREVGIHLFNFRRDEVVAVGRAIFPRNQTNNPNEYDILVDLVIDEDAEVFGMWLGSGQIRCNWVTKGAGNNEDKQSMDNNVEMMGGISGVHI</sequence>
<proteinExistence type="predicted"/>
<name>A0A7J7MNH1_9MAGN</name>
<dbReference type="OrthoDB" id="1878503at2759"/>
<gene>
    <name evidence="1" type="ORF">GIB67_013784</name>
</gene>
<evidence type="ECO:0000313" key="1">
    <source>
        <dbReference type="EMBL" id="KAF6156340.1"/>
    </source>
</evidence>
<dbReference type="Proteomes" id="UP000541444">
    <property type="component" value="Unassembled WGS sequence"/>
</dbReference>
<accession>A0A7J7MNH1</accession>
<protein>
    <submittedName>
        <fullName evidence="1">Uncharacterized protein</fullName>
    </submittedName>
</protein>
<reference evidence="1 2" key="1">
    <citation type="journal article" date="2020" name="IScience">
        <title>Genome Sequencing of the Endangered Kingdonia uniflora (Circaeasteraceae, Ranunculales) Reveals Potential Mechanisms of Evolutionary Specialization.</title>
        <authorList>
            <person name="Sun Y."/>
            <person name="Deng T."/>
            <person name="Zhang A."/>
            <person name="Moore M.J."/>
            <person name="Landis J.B."/>
            <person name="Lin N."/>
            <person name="Zhang H."/>
            <person name="Zhang X."/>
            <person name="Huang J."/>
            <person name="Zhang X."/>
            <person name="Sun H."/>
            <person name="Wang H."/>
        </authorList>
    </citation>
    <scope>NUCLEOTIDE SEQUENCE [LARGE SCALE GENOMIC DNA]</scope>
    <source>
        <strain evidence="1">TB1705</strain>
        <tissue evidence="1">Leaf</tissue>
    </source>
</reference>
<dbReference type="AlphaFoldDB" id="A0A7J7MNH1"/>
<evidence type="ECO:0000313" key="2">
    <source>
        <dbReference type="Proteomes" id="UP000541444"/>
    </source>
</evidence>